<keyword evidence="1" id="KW-0805">Transcription regulation</keyword>
<evidence type="ECO:0000256" key="1">
    <source>
        <dbReference type="ARBA" id="ARBA00023015"/>
    </source>
</evidence>
<dbReference type="Gene3D" id="1.10.10.10">
    <property type="entry name" value="Winged helix-like DNA-binding domain superfamily/Winged helix DNA-binding domain"/>
    <property type="match status" value="1"/>
</dbReference>
<accession>A0A1Y5P0R1</accession>
<dbReference type="EMBL" id="FLQR01000002">
    <property type="protein sequence ID" value="SBS71160.1"/>
    <property type="molecule type" value="Genomic_DNA"/>
</dbReference>
<dbReference type="GO" id="GO:0003700">
    <property type="term" value="F:DNA-binding transcription factor activity"/>
    <property type="evidence" value="ECO:0007669"/>
    <property type="project" value="InterPro"/>
</dbReference>
<keyword evidence="2" id="KW-0238">DNA-binding</keyword>
<dbReference type="RefSeq" id="WP_295574016.1">
    <property type="nucleotide sequence ID" value="NZ_FLQR01000002.1"/>
</dbReference>
<dbReference type="InterPro" id="IPR023187">
    <property type="entry name" value="Tscrpt_reg_MarR-type_CS"/>
</dbReference>
<dbReference type="GO" id="GO:0003677">
    <property type="term" value="F:DNA binding"/>
    <property type="evidence" value="ECO:0007669"/>
    <property type="project" value="UniProtKB-KW"/>
</dbReference>
<dbReference type="GO" id="GO:0006950">
    <property type="term" value="P:response to stress"/>
    <property type="evidence" value="ECO:0007669"/>
    <property type="project" value="TreeGrafter"/>
</dbReference>
<evidence type="ECO:0000256" key="2">
    <source>
        <dbReference type="ARBA" id="ARBA00023125"/>
    </source>
</evidence>
<keyword evidence="3" id="KW-0804">Transcription</keyword>
<gene>
    <name evidence="5" type="ORF">MIPYR_100024</name>
</gene>
<dbReference type="InterPro" id="IPR036388">
    <property type="entry name" value="WH-like_DNA-bd_sf"/>
</dbReference>
<dbReference type="PROSITE" id="PS50995">
    <property type="entry name" value="HTH_MARR_2"/>
    <property type="match status" value="1"/>
</dbReference>
<dbReference type="PRINTS" id="PR00598">
    <property type="entry name" value="HTHMARR"/>
</dbReference>
<feature type="domain" description="HTH marR-type" evidence="4">
    <location>
        <begin position="5"/>
        <end position="137"/>
    </location>
</feature>
<evidence type="ECO:0000259" key="4">
    <source>
        <dbReference type="PROSITE" id="PS50995"/>
    </source>
</evidence>
<dbReference type="PROSITE" id="PS01117">
    <property type="entry name" value="HTH_MARR_1"/>
    <property type="match status" value="1"/>
</dbReference>
<dbReference type="AlphaFoldDB" id="A0A1Y5P0R1"/>
<protein>
    <recommendedName>
        <fullName evidence="4">HTH marR-type domain-containing protein</fullName>
    </recommendedName>
</protein>
<proteinExistence type="predicted"/>
<dbReference type="PANTHER" id="PTHR33164">
    <property type="entry name" value="TRANSCRIPTIONAL REGULATOR, MARR FAMILY"/>
    <property type="match status" value="1"/>
</dbReference>
<dbReference type="InterPro" id="IPR039422">
    <property type="entry name" value="MarR/SlyA-like"/>
</dbReference>
<dbReference type="Pfam" id="PF12802">
    <property type="entry name" value="MarR_2"/>
    <property type="match status" value="1"/>
</dbReference>
<organism evidence="5">
    <name type="scientific">uncultured Microbacterium sp</name>
    <dbReference type="NCBI Taxonomy" id="191216"/>
    <lineage>
        <taxon>Bacteria</taxon>
        <taxon>Bacillati</taxon>
        <taxon>Actinomycetota</taxon>
        <taxon>Actinomycetes</taxon>
        <taxon>Micrococcales</taxon>
        <taxon>Microbacteriaceae</taxon>
        <taxon>Microbacterium</taxon>
        <taxon>environmental samples</taxon>
    </lineage>
</organism>
<evidence type="ECO:0000256" key="3">
    <source>
        <dbReference type="ARBA" id="ARBA00023163"/>
    </source>
</evidence>
<dbReference type="SMART" id="SM00347">
    <property type="entry name" value="HTH_MARR"/>
    <property type="match status" value="1"/>
</dbReference>
<sequence length="165" mass="17539">MSLDAARLAAVISPLRRALLTAARHREQLPDLPDSHIEVIRALPRGTVRSPGELSALLGLNRSTVSNLLTAMERAGLVARRTRDDDRRHVEVVASAEALTLFDRFDAASADLVSAAATDLSPAERAALAAAVPALEHLRELLISQRTAAVAAAKTPGTTIRKETA</sequence>
<reference evidence="5" key="1">
    <citation type="submission" date="2016-03" db="EMBL/GenBank/DDBJ databases">
        <authorList>
            <person name="Ploux O."/>
        </authorList>
    </citation>
    <scope>NUCLEOTIDE SEQUENCE</scope>
    <source>
        <strain evidence="5">UC1</strain>
    </source>
</reference>
<dbReference type="InterPro" id="IPR000835">
    <property type="entry name" value="HTH_MarR-typ"/>
</dbReference>
<evidence type="ECO:0000313" key="5">
    <source>
        <dbReference type="EMBL" id="SBS71160.1"/>
    </source>
</evidence>
<name>A0A1Y5P0R1_9MICO</name>
<dbReference type="PANTHER" id="PTHR33164:SF43">
    <property type="entry name" value="HTH-TYPE TRANSCRIPTIONAL REPRESSOR YETL"/>
    <property type="match status" value="1"/>
</dbReference>
<dbReference type="InterPro" id="IPR036390">
    <property type="entry name" value="WH_DNA-bd_sf"/>
</dbReference>
<dbReference type="SUPFAM" id="SSF46785">
    <property type="entry name" value="Winged helix' DNA-binding domain"/>
    <property type="match status" value="1"/>
</dbReference>